<dbReference type="Proteomes" id="UP000015103">
    <property type="component" value="Unassembled WGS sequence"/>
</dbReference>
<proteinExistence type="predicted"/>
<dbReference type="Pfam" id="PF04087">
    <property type="entry name" value="DUF389"/>
    <property type="match status" value="1"/>
</dbReference>
<dbReference type="OMA" id="NIACIFT"/>
<evidence type="ECO:0000313" key="2">
    <source>
        <dbReference type="Proteomes" id="UP000015103"/>
    </source>
</evidence>
<dbReference type="PANTHER" id="PTHR20992">
    <property type="entry name" value="AT15442P-RELATED"/>
    <property type="match status" value="1"/>
</dbReference>
<sequence>MSHSEISVIIPIRTSELLLTFNENNEDTSVLVQSLENVSFFTKSGADNDTVLTKLEVHGLGVKMNSAVRIIPCTLICDSGKAQATQEKAKVEESSPRSTNAGWDGFVQSLEPFVAEVFQSVRRQTVFTLDFCALLTVAALVLTHSLNAYLFVNLIGLQLTASLGLMDNSTVILVASMLISPMMGPVMAVLFGTLTSTRKLQKLGICNGLSAVLLCIVIGFLFGCILLLLQTKWPIGDFPTPEMISRGELKSLWVGMITALLAGIAIATATLNDRWHDSIIGVAISVALLPPAGLLWSMAVASNLHPAHDKFPNNYQAEWSHYPSLEYASLGGISLGLTFINIISIFVGGTIVLKISYRNLHTWTAGNNPWTFESRPSALDLAIRLAQGGVLGSCRGHKWHGPDINTMTPVSEMSNEQASRFKVFQTPADDISNNL</sequence>
<dbReference type="AlphaFoldDB" id="T1I1T7"/>
<dbReference type="EMBL" id="ACPB03014712">
    <property type="status" value="NOT_ANNOTATED_CDS"/>
    <property type="molecule type" value="Genomic_DNA"/>
</dbReference>
<dbReference type="PANTHER" id="PTHR20992:SF9">
    <property type="entry name" value="AT15442P-RELATED"/>
    <property type="match status" value="1"/>
</dbReference>
<dbReference type="InterPro" id="IPR005240">
    <property type="entry name" value="DUF389"/>
</dbReference>
<accession>T1I1T7</accession>
<dbReference type="InParanoid" id="T1I1T7"/>
<dbReference type="VEuPathDB" id="VectorBase:RPRC010257"/>
<keyword evidence="2" id="KW-1185">Reference proteome</keyword>
<organism evidence="1 2">
    <name type="scientific">Rhodnius prolixus</name>
    <name type="common">Triatomid bug</name>
    <dbReference type="NCBI Taxonomy" id="13249"/>
    <lineage>
        <taxon>Eukaryota</taxon>
        <taxon>Metazoa</taxon>
        <taxon>Ecdysozoa</taxon>
        <taxon>Arthropoda</taxon>
        <taxon>Hexapoda</taxon>
        <taxon>Insecta</taxon>
        <taxon>Pterygota</taxon>
        <taxon>Neoptera</taxon>
        <taxon>Paraneoptera</taxon>
        <taxon>Hemiptera</taxon>
        <taxon>Heteroptera</taxon>
        <taxon>Panheteroptera</taxon>
        <taxon>Cimicomorpha</taxon>
        <taxon>Reduviidae</taxon>
        <taxon>Triatominae</taxon>
        <taxon>Rhodnius</taxon>
    </lineage>
</organism>
<name>T1I1T7_RHOPR</name>
<dbReference type="EnsemblMetazoa" id="RPRC010257-RA">
    <property type="protein sequence ID" value="RPRC010257-PA"/>
    <property type="gene ID" value="RPRC010257"/>
</dbReference>
<reference evidence="1" key="1">
    <citation type="submission" date="2015-05" db="UniProtKB">
        <authorList>
            <consortium name="EnsemblMetazoa"/>
        </authorList>
    </citation>
    <scope>IDENTIFICATION</scope>
</reference>
<dbReference type="eggNOG" id="ENOG502QWS6">
    <property type="taxonomic scope" value="Eukaryota"/>
</dbReference>
<evidence type="ECO:0008006" key="3">
    <source>
        <dbReference type="Google" id="ProtNLM"/>
    </source>
</evidence>
<evidence type="ECO:0000313" key="1">
    <source>
        <dbReference type="EnsemblMetazoa" id="RPRC010257-PA"/>
    </source>
</evidence>
<protein>
    <recommendedName>
        <fullName evidence="3">DUF389 domain-containing protein</fullName>
    </recommendedName>
</protein>
<dbReference type="HOGENOM" id="CLU_630579_0_0_1"/>